<proteinExistence type="inferred from homology"/>
<evidence type="ECO:0000256" key="4">
    <source>
        <dbReference type="ARBA" id="ARBA00022741"/>
    </source>
</evidence>
<keyword evidence="7" id="KW-0539">Nucleus</keyword>
<evidence type="ECO:0000256" key="6">
    <source>
        <dbReference type="ARBA" id="ARBA00022840"/>
    </source>
</evidence>
<dbReference type="GO" id="GO:0005524">
    <property type="term" value="F:ATP binding"/>
    <property type="evidence" value="ECO:0007669"/>
    <property type="project" value="UniProtKB-UniRule"/>
</dbReference>
<dbReference type="AlphaFoldDB" id="A0A9W7A2Z9"/>
<evidence type="ECO:0000313" key="13">
    <source>
        <dbReference type="EMBL" id="GMH61044.1"/>
    </source>
</evidence>
<gene>
    <name evidence="13" type="ORF">TL16_g03179</name>
</gene>
<dbReference type="GO" id="GO:0019787">
    <property type="term" value="F:ubiquitin-like protein transferase activity"/>
    <property type="evidence" value="ECO:0007669"/>
    <property type="project" value="UniProtKB-ARBA"/>
</dbReference>
<dbReference type="InterPro" id="IPR050113">
    <property type="entry name" value="Ub_conjugating_enzyme"/>
</dbReference>
<dbReference type="GO" id="GO:0005694">
    <property type="term" value="C:chromosome"/>
    <property type="evidence" value="ECO:0007669"/>
    <property type="project" value="UniProtKB-ARBA"/>
</dbReference>
<dbReference type="EMBL" id="BLQM01000082">
    <property type="protein sequence ID" value="GMH61044.1"/>
    <property type="molecule type" value="Genomic_DNA"/>
</dbReference>
<keyword evidence="3" id="KW-0808">Transferase</keyword>
<sequence length="169" mass="18633">MSAGIARGRLSEERKAWRKDHPYGFYAKPNSSGDGSSNLMCWTAGIPGKEKTDWEGGLYKVQMEFSEEYPSKPPKCKFIPPLFHPNVYPSGTICLSILNEEEDWRPAITIKQMLLGIQDLLDTPNPNSPAQSEAYQVRTIAIFARESGCAGSLGLDAQAAFVVHAILTL</sequence>
<dbReference type="InterPro" id="IPR023313">
    <property type="entry name" value="UBQ-conjugating_AS"/>
</dbReference>
<keyword evidence="5 11" id="KW-0833">Ubl conjugation pathway</keyword>
<evidence type="ECO:0000313" key="14">
    <source>
        <dbReference type="Proteomes" id="UP001162640"/>
    </source>
</evidence>
<dbReference type="CDD" id="cd23798">
    <property type="entry name" value="UBCc_UBE2I"/>
    <property type="match status" value="1"/>
</dbReference>
<dbReference type="PROSITE" id="PS00183">
    <property type="entry name" value="UBC_1"/>
    <property type="match status" value="1"/>
</dbReference>
<evidence type="ECO:0000256" key="3">
    <source>
        <dbReference type="ARBA" id="ARBA00022679"/>
    </source>
</evidence>
<evidence type="ECO:0000256" key="9">
    <source>
        <dbReference type="ARBA" id="ARBA00044296"/>
    </source>
</evidence>
<dbReference type="Pfam" id="PF00179">
    <property type="entry name" value="UQ_con"/>
    <property type="match status" value="1"/>
</dbReference>
<evidence type="ECO:0000256" key="10">
    <source>
        <dbReference type="PROSITE-ProRule" id="PRU10133"/>
    </source>
</evidence>
<comment type="caution">
    <text evidence="13">The sequence shown here is derived from an EMBL/GenBank/DDBJ whole genome shotgun (WGS) entry which is preliminary data.</text>
</comment>
<feature type="domain" description="UBC core" evidence="12">
    <location>
        <begin position="5"/>
        <end position="163"/>
    </location>
</feature>
<dbReference type="InterPro" id="IPR016135">
    <property type="entry name" value="UBQ-conjugating_enzyme/RWD"/>
</dbReference>
<dbReference type="Proteomes" id="UP001162640">
    <property type="component" value="Unassembled WGS sequence"/>
</dbReference>
<comment type="pathway">
    <text evidence="2">Protein modification; protein sumoylation.</text>
</comment>
<evidence type="ECO:0000256" key="7">
    <source>
        <dbReference type="ARBA" id="ARBA00023242"/>
    </source>
</evidence>
<reference evidence="14" key="1">
    <citation type="journal article" date="2023" name="Commun. Biol.">
        <title>Genome analysis of Parmales, the sister group of diatoms, reveals the evolutionary specialization of diatoms from phago-mixotrophs to photoautotrophs.</title>
        <authorList>
            <person name="Ban H."/>
            <person name="Sato S."/>
            <person name="Yoshikawa S."/>
            <person name="Yamada K."/>
            <person name="Nakamura Y."/>
            <person name="Ichinomiya M."/>
            <person name="Sato N."/>
            <person name="Blanc-Mathieu R."/>
            <person name="Endo H."/>
            <person name="Kuwata A."/>
            <person name="Ogata H."/>
        </authorList>
    </citation>
    <scope>NUCLEOTIDE SEQUENCE [LARGE SCALE GENOMIC DNA]</scope>
</reference>
<feature type="active site" description="Glycyl thioester intermediate" evidence="10">
    <location>
        <position position="94"/>
    </location>
</feature>
<evidence type="ECO:0000256" key="5">
    <source>
        <dbReference type="ARBA" id="ARBA00022786"/>
    </source>
</evidence>
<accession>A0A9W7A2Z9</accession>
<comment type="similarity">
    <text evidence="11">Belongs to the ubiquitin-conjugating enzyme family.</text>
</comment>
<evidence type="ECO:0000256" key="1">
    <source>
        <dbReference type="ARBA" id="ARBA00004123"/>
    </source>
</evidence>
<keyword evidence="6 11" id="KW-0067">ATP-binding</keyword>
<protein>
    <recommendedName>
        <fullName evidence="8">SUMO-conjugating enzyme UBC9</fullName>
    </recommendedName>
    <alternativeName>
        <fullName evidence="9">Ubiquitin carrier protein 9</fullName>
    </alternativeName>
</protein>
<dbReference type="Gene3D" id="3.10.110.10">
    <property type="entry name" value="Ubiquitin Conjugating Enzyme"/>
    <property type="match status" value="1"/>
</dbReference>
<dbReference type="PANTHER" id="PTHR24067">
    <property type="entry name" value="UBIQUITIN-CONJUGATING ENZYME E2"/>
    <property type="match status" value="1"/>
</dbReference>
<organism evidence="13 14">
    <name type="scientific">Triparma laevis f. inornata</name>
    <dbReference type="NCBI Taxonomy" id="1714386"/>
    <lineage>
        <taxon>Eukaryota</taxon>
        <taxon>Sar</taxon>
        <taxon>Stramenopiles</taxon>
        <taxon>Ochrophyta</taxon>
        <taxon>Bolidophyceae</taxon>
        <taxon>Parmales</taxon>
        <taxon>Triparmaceae</taxon>
        <taxon>Triparma</taxon>
    </lineage>
</organism>
<dbReference type="FunFam" id="3.10.110.10:FF:000035">
    <property type="entry name" value="SUMO-conjugating enzyme ubc9"/>
    <property type="match status" value="1"/>
</dbReference>
<comment type="subcellular location">
    <subcellularLocation>
        <location evidence="1">Nucleus</location>
    </subcellularLocation>
</comment>
<dbReference type="SUPFAM" id="SSF54495">
    <property type="entry name" value="UBC-like"/>
    <property type="match status" value="1"/>
</dbReference>
<evidence type="ECO:0000256" key="2">
    <source>
        <dbReference type="ARBA" id="ARBA00004718"/>
    </source>
</evidence>
<evidence type="ECO:0000256" key="11">
    <source>
        <dbReference type="RuleBase" id="RU362109"/>
    </source>
</evidence>
<dbReference type="SMART" id="SM00212">
    <property type="entry name" value="UBCc"/>
    <property type="match status" value="1"/>
</dbReference>
<keyword evidence="4 11" id="KW-0547">Nucleotide-binding</keyword>
<evidence type="ECO:0000259" key="12">
    <source>
        <dbReference type="PROSITE" id="PS50127"/>
    </source>
</evidence>
<dbReference type="InterPro" id="IPR000608">
    <property type="entry name" value="UBC"/>
</dbReference>
<name>A0A9W7A2Z9_9STRA</name>
<dbReference type="PROSITE" id="PS50127">
    <property type="entry name" value="UBC_2"/>
    <property type="match status" value="1"/>
</dbReference>
<evidence type="ECO:0000256" key="8">
    <source>
        <dbReference type="ARBA" id="ARBA00039165"/>
    </source>
</evidence>
<dbReference type="GO" id="GO:0005634">
    <property type="term" value="C:nucleus"/>
    <property type="evidence" value="ECO:0007669"/>
    <property type="project" value="UniProtKB-SubCell"/>
</dbReference>